<reference evidence="5 6" key="2">
    <citation type="submission" date="2016-10" db="EMBL/GenBank/DDBJ databases">
        <authorList>
            <person name="de Groot N.N."/>
        </authorList>
    </citation>
    <scope>NUCLEOTIDE SEQUENCE [LARGE SCALE GENOMIC DNA]</scope>
    <source>
        <strain evidence="5 6">BS2772</strain>
    </source>
</reference>
<dbReference type="Proteomes" id="UP000182470">
    <property type="component" value="Chromosome I"/>
</dbReference>
<dbReference type="Proteomes" id="UP000748067">
    <property type="component" value="Unassembled WGS sequence"/>
</dbReference>
<dbReference type="RefSeq" id="WP_083358414.1">
    <property type="nucleotide sequence ID" value="NZ_JXDI01000002.1"/>
</dbReference>
<evidence type="ECO:0000313" key="6">
    <source>
        <dbReference type="Proteomes" id="UP000182470"/>
    </source>
</evidence>
<reference evidence="4 7" key="1">
    <citation type="submission" date="2015-01" db="EMBL/GenBank/DDBJ databases">
        <title>Genome Sequence of Pseudomonas antarctica CMS 35.</title>
        <authorList>
            <person name="Voget S."/>
            <person name="Chow J."/>
            <person name="Daniel R."/>
            <person name="Streit W."/>
        </authorList>
    </citation>
    <scope>NUCLEOTIDE SEQUENCE [LARGE SCALE GENOMIC DNA]</scope>
    <source>
        <strain evidence="4 7">CMS 35</strain>
    </source>
</reference>
<evidence type="ECO:0000259" key="3">
    <source>
        <dbReference type="Pfam" id="PF04717"/>
    </source>
</evidence>
<gene>
    <name evidence="4" type="ORF">PSAN_42990</name>
    <name evidence="5" type="ORF">SAMN04490179_3751</name>
</gene>
<dbReference type="NCBIfam" id="TIGR03361">
    <property type="entry name" value="VI_Rhs_Vgr"/>
    <property type="match status" value="1"/>
</dbReference>
<dbReference type="EMBL" id="LT629704">
    <property type="protein sequence ID" value="SDN34118.1"/>
    <property type="molecule type" value="Genomic_DNA"/>
</dbReference>
<feature type="domain" description="Gp5/Type VI secretion system Vgr protein OB-fold" evidence="3">
    <location>
        <begin position="434"/>
        <end position="480"/>
    </location>
</feature>
<evidence type="ECO:0000256" key="2">
    <source>
        <dbReference type="SAM" id="MobiDB-lite"/>
    </source>
</evidence>
<name>A0A1H0AKN8_9PSED</name>
<organism evidence="5 6">
    <name type="scientific">Pseudomonas antarctica</name>
    <dbReference type="NCBI Taxonomy" id="219572"/>
    <lineage>
        <taxon>Bacteria</taxon>
        <taxon>Pseudomonadati</taxon>
        <taxon>Pseudomonadota</taxon>
        <taxon>Gammaproteobacteria</taxon>
        <taxon>Pseudomonadales</taxon>
        <taxon>Pseudomonadaceae</taxon>
        <taxon>Pseudomonas</taxon>
    </lineage>
</organism>
<dbReference type="Gene3D" id="3.55.50.10">
    <property type="entry name" value="Baseplate protein-like domains"/>
    <property type="match status" value="1"/>
</dbReference>
<dbReference type="Pfam" id="PF05954">
    <property type="entry name" value="Phage_GPD"/>
    <property type="match status" value="1"/>
</dbReference>
<dbReference type="InterPro" id="IPR017847">
    <property type="entry name" value="T6SS_RhsGE_Vgr_subset"/>
</dbReference>
<feature type="region of interest" description="Disordered" evidence="2">
    <location>
        <begin position="559"/>
        <end position="603"/>
    </location>
</feature>
<dbReference type="NCBIfam" id="TIGR01646">
    <property type="entry name" value="vgr_GE"/>
    <property type="match status" value="1"/>
</dbReference>
<dbReference type="Gene3D" id="4.10.220.110">
    <property type="match status" value="1"/>
</dbReference>
<dbReference type="AlphaFoldDB" id="A0A1H0AKN8"/>
<dbReference type="OrthoDB" id="9762420at2"/>
<dbReference type="Pfam" id="PF04717">
    <property type="entry name" value="Phage_base_V"/>
    <property type="match status" value="1"/>
</dbReference>
<keyword evidence="7" id="KW-1185">Reference proteome</keyword>
<evidence type="ECO:0000256" key="1">
    <source>
        <dbReference type="ARBA" id="ARBA00005558"/>
    </source>
</evidence>
<evidence type="ECO:0000313" key="7">
    <source>
        <dbReference type="Proteomes" id="UP000748067"/>
    </source>
</evidence>
<dbReference type="SUPFAM" id="SSF69255">
    <property type="entry name" value="gp5 N-terminal domain-like"/>
    <property type="match status" value="1"/>
</dbReference>
<dbReference type="InterPro" id="IPR006531">
    <property type="entry name" value="Gp5/Vgr_OB"/>
</dbReference>
<feature type="compositionally biased region" description="Polar residues" evidence="2">
    <location>
        <begin position="480"/>
        <end position="498"/>
    </location>
</feature>
<dbReference type="EMBL" id="JXDI01000002">
    <property type="protein sequence ID" value="KAF2407370.1"/>
    <property type="molecule type" value="Genomic_DNA"/>
</dbReference>
<feature type="region of interest" description="Disordered" evidence="2">
    <location>
        <begin position="479"/>
        <end position="498"/>
    </location>
</feature>
<sequence length="855" mass="91950">MTSTELPLCTFQSDALALEHLLVASWQGEDLLSRPYRFEVVLASLAPLLNEDAMLGVPAHLTLFDTLGAAHPYHGIVTSVEVLDADELYHYCRVVLEPRMSRLRLQRFSEIWLDKNLPELVRDILKHADLTHEGQGSDSTSTQVFDFDLRLRDDDIPHTQASFTCQYEESSFDFLSRLLEYSGCYYFFEQQAEQEALIICSDRSAQPRSLLPVRYRPLDTALNNDLQAVAHSFIRRTVVQPAHVVLQDFSASNAQRSLHSTAPVAAGCVAGNDQAPGPSPAFSGEYGVYGEHFGNNDQGLWLAQRRAQALGCQHRLFQGSGHVVGLRSGRCMALTGHTHPGMNAVYQVLEVHHSGHQPLPATSDDKAPRDTLVRFVVIPAEVQFRPRLDTQKPNVVGVLSAVVDGDDCGKPLLNQHGCYKVRFPFIRHQKPGTRGSAWLRMASMSAGSSHGMHFPLLKGSEVLVSFLGGDPDRPIIVGSVPNSENPNRVNEKNATQSGLSTAGGHFLAIDDQPGAAHLQMGAPGGSTTLTLGNGEIAGAQLRTNAHLHLTSSSLHHEVPGVYSMSMGTGEPPPASGSGPEPDTAEPAQPPEPKKPLGNLNTGSHWGGPSWLNLGAKADYSNAPTFSAALKTATVQSDASFGALKLSLTGQATSVAMNTSGVSASMSFNGIDYTYSTTKKDCSKVSDQSVLITRLQSSVTQLRGDLRDVEVKTYNMAANESITLVCGDNSIEMNALGVRIVAGHTLTLKGDTIIEGNAFVNGNLTVHGKTTTETATVSRTLSVDTASVNTLNADAATFSTPYIPPVPLEVQARAAEKQAEFDALSQTVKGLTESLNMVANLALEPVEKFSPLDLPV</sequence>
<dbReference type="Gene3D" id="2.30.110.50">
    <property type="match status" value="1"/>
</dbReference>
<dbReference type="SUPFAM" id="SSF69349">
    <property type="entry name" value="Phage fibre proteins"/>
    <property type="match status" value="1"/>
</dbReference>
<dbReference type="InterPro" id="IPR006533">
    <property type="entry name" value="T6SS_Vgr_RhsGE"/>
</dbReference>
<evidence type="ECO:0000313" key="4">
    <source>
        <dbReference type="EMBL" id="KAF2407370.1"/>
    </source>
</evidence>
<dbReference type="InterPro" id="IPR037026">
    <property type="entry name" value="Vgr_OB-fold_dom_sf"/>
</dbReference>
<proteinExistence type="inferred from homology"/>
<evidence type="ECO:0000313" key="5">
    <source>
        <dbReference type="EMBL" id="SDN34118.1"/>
    </source>
</evidence>
<accession>A0A1H0AKN8</accession>
<feature type="compositionally biased region" description="Low complexity" evidence="2">
    <location>
        <begin position="575"/>
        <end position="586"/>
    </location>
</feature>
<comment type="similarity">
    <text evidence="1">Belongs to the VgrG protein family.</text>
</comment>
<dbReference type="Gene3D" id="2.40.50.230">
    <property type="entry name" value="Gp5 N-terminal domain"/>
    <property type="match status" value="1"/>
</dbReference>
<protein>
    <submittedName>
        <fullName evidence="4">Phage-related baseplate assembly protein</fullName>
    </submittedName>
    <submittedName>
        <fullName evidence="5">Rhs element Vgr protein</fullName>
    </submittedName>
</protein>
<dbReference type="SUPFAM" id="SSF69279">
    <property type="entry name" value="Phage tail proteins"/>
    <property type="match status" value="2"/>
</dbReference>